<dbReference type="PANTHER" id="PTHR37984">
    <property type="entry name" value="PROTEIN CBG26694"/>
    <property type="match status" value="1"/>
</dbReference>
<protein>
    <recommendedName>
        <fullName evidence="2">Integrase catalytic domain-containing protein</fullName>
    </recommendedName>
</protein>
<dbReference type="EMBL" id="VSWD01000002">
    <property type="protein sequence ID" value="KAK3106805.1"/>
    <property type="molecule type" value="Genomic_DNA"/>
</dbReference>
<dbReference type="InterPro" id="IPR001584">
    <property type="entry name" value="Integrase_cat-core"/>
</dbReference>
<feature type="compositionally biased region" description="Low complexity" evidence="1">
    <location>
        <begin position="856"/>
        <end position="877"/>
    </location>
</feature>
<dbReference type="Pfam" id="PF00665">
    <property type="entry name" value="rve"/>
    <property type="match status" value="1"/>
</dbReference>
<dbReference type="Proteomes" id="UP001186944">
    <property type="component" value="Unassembled WGS sequence"/>
</dbReference>
<dbReference type="InterPro" id="IPR036397">
    <property type="entry name" value="RNaseH_sf"/>
</dbReference>
<dbReference type="InterPro" id="IPR041588">
    <property type="entry name" value="Integrase_H2C2"/>
</dbReference>
<comment type="caution">
    <text evidence="3">The sequence shown here is derived from an EMBL/GenBank/DDBJ whole genome shotgun (WGS) entry which is preliminary data.</text>
</comment>
<dbReference type="SUPFAM" id="SSF53098">
    <property type="entry name" value="Ribonuclease H-like"/>
    <property type="match status" value="1"/>
</dbReference>
<dbReference type="FunFam" id="3.30.420.10:FF:000032">
    <property type="entry name" value="Retrovirus-related Pol polyprotein from transposon 297-like Protein"/>
    <property type="match status" value="1"/>
</dbReference>
<feature type="region of interest" description="Disordered" evidence="1">
    <location>
        <begin position="847"/>
        <end position="926"/>
    </location>
</feature>
<proteinExistence type="predicted"/>
<sequence length="1069" mass="122067">MPAPTNAELKETNESLKQRLQELKDRHQTDQETMESMKEQMDLLIRQNEELTQQTREAPTNTINVEPTPGTIPNRPTSQSSCVATHKAHVPVPQMEKYDGHGSVTEWWLTFMTFVSLHQMTDINAIRALPFYLKGIALQWFLHLGQECKTSLAVVQDSIFKRFKPKAPVNKEILRVQQAPGESVDQYLYRVRKLAADSTMEESVVTFFAQEGLNDKLRQIVIPQKPATMEELREQASLAETAICTASPPAPINITEAIQEGIQAATSSLGDLVIATVDNRLSKMTFPARQPARPRHGDQSANDNICMRCGGRLERWALKLQEYDFEIIHRPGKGNFVADALSRIPYQDDIDEDTTSDAKEDCHSPAVQTLDPITEESCEPVIEGIQVNLYYSPDDTEIVALEPEEYKILPGRSTDLFQLQKECSDFKDIIQYLQNKQVPEDPKTRDRLIAEAKHYGMVDGLLVHFYQRRCKRLPSELRYITQLALPRVLRKEALKQYHDSIAGGGHLGIEKVSKAMVERYHWPHMHQDIVDYVRSCIKCQQAKRNCNQAKPPLVPLPRRNRFECWQIDILGPIQKSAEGYEYILLCIEAHSRWPEAIPLKTQSATEVANALFTHIISRYGAPSILFSDRGRNFMSNLIGALCEIFEISRHHTSSYHPNTNGLVERQNSVIAQCLRTYCSKDQSKWPNFLPGIMMSFRKAISAHSTEYSPFYLMFGEDMKLPFDAELLPKDNLGRDAKQYLQEFLSNLKVAHEVAKKNDQFHQQKNKEYHDKNLKVPDFRVGERVMMAVHKVPKGQSAKLCDKATGPYIIEELGPNFTYRLKKCANNKLHPNLISAIHLKRYYDPDTHRQCINQPASDPVQQPSSQTQTSNDPTQSSNDPTQSSNDPTQSSNHPTQSSGTTRSPTDQTQLSTSTQPSTSQTPSSSNQKYAIAATPFAKFKNGKRLIRVIWRDGSKTWEPDKSFDTDLLNYLNNKFTKTGKKRKTHFKRRNPLEIVSEEIREKKPLCVITLTQCELGIAESSFNPEIVYKKIHFPHLVLEIIDYQQWKSIDIMRPEHRITNPVFPFSNPVR</sequence>
<dbReference type="Gene3D" id="3.30.420.10">
    <property type="entry name" value="Ribonuclease H-like superfamily/Ribonuclease H"/>
    <property type="match status" value="1"/>
</dbReference>
<name>A0AA88YJG9_PINIB</name>
<evidence type="ECO:0000256" key="1">
    <source>
        <dbReference type="SAM" id="MobiDB-lite"/>
    </source>
</evidence>
<reference evidence="3" key="1">
    <citation type="submission" date="2019-08" db="EMBL/GenBank/DDBJ databases">
        <title>The improved chromosome-level genome for the pearl oyster Pinctada fucata martensii using PacBio sequencing and Hi-C.</title>
        <authorList>
            <person name="Zheng Z."/>
        </authorList>
    </citation>
    <scope>NUCLEOTIDE SEQUENCE</scope>
    <source>
        <strain evidence="3">ZZ-2019</strain>
        <tissue evidence="3">Adductor muscle</tissue>
    </source>
</reference>
<evidence type="ECO:0000313" key="3">
    <source>
        <dbReference type="EMBL" id="KAK3106805.1"/>
    </source>
</evidence>
<dbReference type="PROSITE" id="PS50994">
    <property type="entry name" value="INTEGRASE"/>
    <property type="match status" value="1"/>
</dbReference>
<organism evidence="3 4">
    <name type="scientific">Pinctada imbricata</name>
    <name type="common">Atlantic pearl-oyster</name>
    <name type="synonym">Pinctada martensii</name>
    <dbReference type="NCBI Taxonomy" id="66713"/>
    <lineage>
        <taxon>Eukaryota</taxon>
        <taxon>Metazoa</taxon>
        <taxon>Spiralia</taxon>
        <taxon>Lophotrochozoa</taxon>
        <taxon>Mollusca</taxon>
        <taxon>Bivalvia</taxon>
        <taxon>Autobranchia</taxon>
        <taxon>Pteriomorphia</taxon>
        <taxon>Pterioida</taxon>
        <taxon>Pterioidea</taxon>
        <taxon>Pteriidae</taxon>
        <taxon>Pinctada</taxon>
    </lineage>
</organism>
<accession>A0AA88YJG9</accession>
<dbReference type="InterPro" id="IPR005162">
    <property type="entry name" value="Retrotrans_gag_dom"/>
</dbReference>
<dbReference type="AlphaFoldDB" id="A0AA88YJG9"/>
<feature type="compositionally biased region" description="Low complexity" evidence="1">
    <location>
        <begin position="902"/>
        <end position="924"/>
    </location>
</feature>
<dbReference type="Gene3D" id="1.10.340.70">
    <property type="match status" value="1"/>
</dbReference>
<dbReference type="GO" id="GO:0003676">
    <property type="term" value="F:nucleic acid binding"/>
    <property type="evidence" value="ECO:0007669"/>
    <property type="project" value="InterPro"/>
</dbReference>
<gene>
    <name evidence="3" type="ORF">FSP39_000117</name>
</gene>
<feature type="domain" description="Integrase catalytic" evidence="2">
    <location>
        <begin position="551"/>
        <end position="717"/>
    </location>
</feature>
<dbReference type="GO" id="GO:0015074">
    <property type="term" value="P:DNA integration"/>
    <property type="evidence" value="ECO:0007669"/>
    <property type="project" value="InterPro"/>
</dbReference>
<feature type="region of interest" description="Disordered" evidence="1">
    <location>
        <begin position="61"/>
        <end position="82"/>
    </location>
</feature>
<evidence type="ECO:0000259" key="2">
    <source>
        <dbReference type="PROSITE" id="PS50994"/>
    </source>
</evidence>
<feature type="region of interest" description="Disordered" evidence="1">
    <location>
        <begin position="1"/>
        <end position="37"/>
    </location>
</feature>
<evidence type="ECO:0000313" key="4">
    <source>
        <dbReference type="Proteomes" id="UP001186944"/>
    </source>
</evidence>
<dbReference type="InterPro" id="IPR012337">
    <property type="entry name" value="RNaseH-like_sf"/>
</dbReference>
<feature type="compositionally biased region" description="Polar residues" evidence="1">
    <location>
        <begin position="878"/>
        <end position="901"/>
    </location>
</feature>
<keyword evidence="4" id="KW-1185">Reference proteome</keyword>
<feature type="compositionally biased region" description="Basic and acidic residues" evidence="1">
    <location>
        <begin position="8"/>
        <end position="37"/>
    </location>
</feature>
<dbReference type="Pfam" id="PF17921">
    <property type="entry name" value="Integrase_H2C2"/>
    <property type="match status" value="1"/>
</dbReference>
<dbReference type="PANTHER" id="PTHR37984:SF5">
    <property type="entry name" value="PROTEIN NYNRIN-LIKE"/>
    <property type="match status" value="1"/>
</dbReference>
<dbReference type="InterPro" id="IPR050951">
    <property type="entry name" value="Retrovirus_Pol_polyprotein"/>
</dbReference>
<dbReference type="FunFam" id="1.10.340.70:FF:000001">
    <property type="entry name" value="Retrovirus-related Pol polyprotein from transposon gypsy-like Protein"/>
    <property type="match status" value="1"/>
</dbReference>
<dbReference type="Pfam" id="PF03732">
    <property type="entry name" value="Retrotrans_gag"/>
    <property type="match status" value="1"/>
</dbReference>